<dbReference type="InterPro" id="IPR029787">
    <property type="entry name" value="Nucleotide_cyclase"/>
</dbReference>
<name>Q0F307_9PROT</name>
<dbReference type="CDD" id="cd01949">
    <property type="entry name" value="GGDEF"/>
    <property type="match status" value="1"/>
</dbReference>
<evidence type="ECO:0000313" key="5">
    <source>
        <dbReference type="EMBL" id="EAU56134.1"/>
    </source>
</evidence>
<keyword evidence="3" id="KW-0472">Membrane</keyword>
<dbReference type="EMBL" id="AATS01000001">
    <property type="protein sequence ID" value="EAU56134.1"/>
    <property type="molecule type" value="Genomic_DNA"/>
</dbReference>
<evidence type="ECO:0000256" key="3">
    <source>
        <dbReference type="SAM" id="Phobius"/>
    </source>
</evidence>
<accession>Q0F307</accession>
<dbReference type="SMART" id="SM00267">
    <property type="entry name" value="GGDEF"/>
    <property type="match status" value="1"/>
</dbReference>
<dbReference type="InterPro" id="IPR043128">
    <property type="entry name" value="Rev_trsase/Diguanyl_cyclase"/>
</dbReference>
<dbReference type="eggNOG" id="COG3706">
    <property type="taxonomic scope" value="Bacteria"/>
</dbReference>
<dbReference type="InterPro" id="IPR021796">
    <property type="entry name" value="Tll0287-like_dom"/>
</dbReference>
<proteinExistence type="predicted"/>
<dbReference type="Proteomes" id="UP000005297">
    <property type="component" value="Unassembled WGS sequence"/>
</dbReference>
<dbReference type="PROSITE" id="PS50887">
    <property type="entry name" value="GGDEF"/>
    <property type="match status" value="1"/>
</dbReference>
<evidence type="ECO:0000259" key="4">
    <source>
        <dbReference type="PROSITE" id="PS50887"/>
    </source>
</evidence>
<feature type="transmembrane region" description="Helical" evidence="3">
    <location>
        <begin position="218"/>
        <end position="238"/>
    </location>
</feature>
<keyword evidence="6" id="KW-1185">Reference proteome</keyword>
<organism evidence="5 6">
    <name type="scientific">Mariprofundus ferrooxydans PV-1</name>
    <dbReference type="NCBI Taxonomy" id="314345"/>
    <lineage>
        <taxon>Bacteria</taxon>
        <taxon>Pseudomonadati</taxon>
        <taxon>Pseudomonadota</taxon>
        <taxon>Candidatius Mariprofundia</taxon>
        <taxon>Mariprofundales</taxon>
        <taxon>Mariprofundaceae</taxon>
        <taxon>Mariprofundus</taxon>
    </lineage>
</organism>
<dbReference type="PANTHER" id="PTHR45138">
    <property type="entry name" value="REGULATORY COMPONENTS OF SENSORY TRANSDUCTION SYSTEM"/>
    <property type="match status" value="1"/>
</dbReference>
<dbReference type="InterPro" id="IPR000160">
    <property type="entry name" value="GGDEF_dom"/>
</dbReference>
<dbReference type="FunFam" id="3.30.70.270:FF:000001">
    <property type="entry name" value="Diguanylate cyclase domain protein"/>
    <property type="match status" value="1"/>
</dbReference>
<dbReference type="PANTHER" id="PTHR45138:SF9">
    <property type="entry name" value="DIGUANYLATE CYCLASE DGCM-RELATED"/>
    <property type="match status" value="1"/>
</dbReference>
<dbReference type="GO" id="GO:0043709">
    <property type="term" value="P:cell adhesion involved in single-species biofilm formation"/>
    <property type="evidence" value="ECO:0007669"/>
    <property type="project" value="TreeGrafter"/>
</dbReference>
<keyword evidence="3" id="KW-0812">Transmembrane</keyword>
<dbReference type="OrthoDB" id="5296056at2"/>
<dbReference type="InParanoid" id="Q0F307"/>
<dbReference type="RefSeq" id="WP_009851278.1">
    <property type="nucleotide sequence ID" value="NZ_DS022295.1"/>
</dbReference>
<dbReference type="InterPro" id="IPR050469">
    <property type="entry name" value="Diguanylate_Cyclase"/>
</dbReference>
<dbReference type="GO" id="GO:0052621">
    <property type="term" value="F:diguanylate cyclase activity"/>
    <property type="evidence" value="ECO:0007669"/>
    <property type="project" value="UniProtKB-EC"/>
</dbReference>
<gene>
    <name evidence="5" type="ORF">SPV1_04918</name>
</gene>
<feature type="domain" description="GGDEF" evidence="4">
    <location>
        <begin position="297"/>
        <end position="432"/>
    </location>
</feature>
<dbReference type="SUPFAM" id="SSF55073">
    <property type="entry name" value="Nucleotide cyclase"/>
    <property type="match status" value="1"/>
</dbReference>
<feature type="transmembrane region" description="Helical" evidence="3">
    <location>
        <begin position="14"/>
        <end position="34"/>
    </location>
</feature>
<evidence type="ECO:0000256" key="2">
    <source>
        <dbReference type="ARBA" id="ARBA00034247"/>
    </source>
</evidence>
<dbReference type="EC" id="2.7.7.65" evidence="1"/>
<reference evidence="5 6" key="1">
    <citation type="submission" date="2006-09" db="EMBL/GenBank/DDBJ databases">
        <authorList>
            <person name="Emerson D."/>
            <person name="Ferriera S."/>
            <person name="Johnson J."/>
            <person name="Kravitz S."/>
            <person name="Halpern A."/>
            <person name="Remington K."/>
            <person name="Beeson K."/>
            <person name="Tran B."/>
            <person name="Rogers Y.-H."/>
            <person name="Friedman R."/>
            <person name="Venter J.C."/>
        </authorList>
    </citation>
    <scope>NUCLEOTIDE SEQUENCE [LARGE SCALE GENOMIC DNA]</scope>
    <source>
        <strain evidence="5 6">PV-1</strain>
    </source>
</reference>
<evidence type="ECO:0000256" key="1">
    <source>
        <dbReference type="ARBA" id="ARBA00012528"/>
    </source>
</evidence>
<comment type="caution">
    <text evidence="5">The sequence shown here is derived from an EMBL/GenBank/DDBJ whole genome shotgun (WGS) entry which is preliminary data.</text>
</comment>
<evidence type="ECO:0000313" key="6">
    <source>
        <dbReference type="Proteomes" id="UP000005297"/>
    </source>
</evidence>
<dbReference type="GO" id="GO:0005886">
    <property type="term" value="C:plasma membrane"/>
    <property type="evidence" value="ECO:0007669"/>
    <property type="project" value="TreeGrafter"/>
</dbReference>
<keyword evidence="3" id="KW-1133">Transmembrane helix</keyword>
<comment type="catalytic activity">
    <reaction evidence="2">
        <text>2 GTP = 3',3'-c-di-GMP + 2 diphosphate</text>
        <dbReference type="Rhea" id="RHEA:24898"/>
        <dbReference type="ChEBI" id="CHEBI:33019"/>
        <dbReference type="ChEBI" id="CHEBI:37565"/>
        <dbReference type="ChEBI" id="CHEBI:58805"/>
        <dbReference type="EC" id="2.7.7.65"/>
    </reaction>
</comment>
<dbReference type="Gene3D" id="3.30.450.290">
    <property type="match status" value="1"/>
</dbReference>
<dbReference type="Gene3D" id="3.30.70.270">
    <property type="match status" value="1"/>
</dbReference>
<dbReference type="STRING" id="314344.AL013_04925"/>
<dbReference type="GO" id="GO:1902201">
    <property type="term" value="P:negative regulation of bacterial-type flagellum-dependent cell motility"/>
    <property type="evidence" value="ECO:0007669"/>
    <property type="project" value="TreeGrafter"/>
</dbReference>
<dbReference type="Pfam" id="PF11845">
    <property type="entry name" value="Tll0287-like"/>
    <property type="match status" value="1"/>
</dbReference>
<dbReference type="Pfam" id="PF00990">
    <property type="entry name" value="GGDEF"/>
    <property type="match status" value="1"/>
</dbReference>
<dbReference type="HOGENOM" id="CLU_033810_2_0_0"/>
<sequence>MSEPQVELAHLSKWMIFVILLWTAIVIASLYWNVAVEKEHTLREAVTEARANFDKNKTFRLWAASHGGVYVPVNKDNQPNPGMASMPERDLTTLSGMRLTLMNPSAIIRQMKSGGTGRYAVKEKLTTFEDKLLDPKNKPDSWEAKSLKALKQGAAEVKEITQIDGVTYMRLMRPLFIEQGCLKCHGNQGYQVGDFSGGLDVAVPMATYLKHVSDVTVLLWKSYGLIWLVGLSGIVYAFRHNRAIVSERLKLISELQEMNDKLERYSYQDGLTRVANRRMFDTLLDREWAAARRGGGRQLALVMIDIDYFKLYNDTYGHLAGDDCLKRIAAALSRVSKRTTDLIARYGGEEFVLLLPNTGREQAHSLAEQCLRDIAALQIPHSQSEAAEVVTISVGVTTMAPDATMQAAMLIEMADRALYRAKESGRNRVEVA</sequence>
<dbReference type="AlphaFoldDB" id="Q0F307"/>
<protein>
    <recommendedName>
        <fullName evidence="1">diguanylate cyclase</fullName>
        <ecNumber evidence="1">2.7.7.65</ecNumber>
    </recommendedName>
</protein>
<dbReference type="NCBIfam" id="TIGR00254">
    <property type="entry name" value="GGDEF"/>
    <property type="match status" value="1"/>
</dbReference>